<dbReference type="EMBL" id="JBJKBG010000011">
    <property type="protein sequence ID" value="KAL3715590.1"/>
    <property type="molecule type" value="Genomic_DNA"/>
</dbReference>
<evidence type="ECO:0000313" key="3">
    <source>
        <dbReference type="Proteomes" id="UP001634007"/>
    </source>
</evidence>
<feature type="region of interest" description="Disordered" evidence="1">
    <location>
        <begin position="55"/>
        <end position="74"/>
    </location>
</feature>
<keyword evidence="3" id="KW-1185">Reference proteome</keyword>
<evidence type="ECO:0000313" key="2">
    <source>
        <dbReference type="EMBL" id="KAL3715590.1"/>
    </source>
</evidence>
<proteinExistence type="predicted"/>
<accession>A0ABD3IKV8</accession>
<sequence>MGMSFKIFKRLVVCYLGSSNEIKSLPELESLSLDGVELMEGEGTHEVEERMDMEMNDYAAPGHNPSRPTPPSTA</sequence>
<evidence type="ECO:0000256" key="1">
    <source>
        <dbReference type="SAM" id="MobiDB-lite"/>
    </source>
</evidence>
<organism evidence="2 3">
    <name type="scientific">Eucalyptus globulus</name>
    <name type="common">Tasmanian blue gum</name>
    <dbReference type="NCBI Taxonomy" id="34317"/>
    <lineage>
        <taxon>Eukaryota</taxon>
        <taxon>Viridiplantae</taxon>
        <taxon>Streptophyta</taxon>
        <taxon>Embryophyta</taxon>
        <taxon>Tracheophyta</taxon>
        <taxon>Spermatophyta</taxon>
        <taxon>Magnoliopsida</taxon>
        <taxon>eudicotyledons</taxon>
        <taxon>Gunneridae</taxon>
        <taxon>Pentapetalae</taxon>
        <taxon>rosids</taxon>
        <taxon>malvids</taxon>
        <taxon>Myrtales</taxon>
        <taxon>Myrtaceae</taxon>
        <taxon>Myrtoideae</taxon>
        <taxon>Eucalypteae</taxon>
        <taxon>Eucalyptus</taxon>
    </lineage>
</organism>
<name>A0ABD3IKV8_EUCGL</name>
<dbReference type="Proteomes" id="UP001634007">
    <property type="component" value="Unassembled WGS sequence"/>
</dbReference>
<comment type="caution">
    <text evidence="2">The sequence shown here is derived from an EMBL/GenBank/DDBJ whole genome shotgun (WGS) entry which is preliminary data.</text>
</comment>
<protein>
    <submittedName>
        <fullName evidence="2">Uncharacterized protein</fullName>
    </submittedName>
</protein>
<dbReference type="AlphaFoldDB" id="A0ABD3IKV8"/>
<gene>
    <name evidence="2" type="ORF">ACJRO7_007338</name>
</gene>
<reference evidence="2 3" key="1">
    <citation type="submission" date="2024-11" db="EMBL/GenBank/DDBJ databases">
        <title>Chromosome-level genome assembly of Eucalyptus globulus Labill. provides insights into its genome evolution.</title>
        <authorList>
            <person name="Li X."/>
        </authorList>
    </citation>
    <scope>NUCLEOTIDE SEQUENCE [LARGE SCALE GENOMIC DNA]</scope>
    <source>
        <strain evidence="2">CL2024</strain>
        <tissue evidence="2">Fresh tender leaves</tissue>
    </source>
</reference>